<accession>A0A0D2CIG8</accession>
<proteinExistence type="predicted"/>
<keyword evidence="1" id="KW-1133">Transmembrane helix</keyword>
<dbReference type="Proteomes" id="UP000054466">
    <property type="component" value="Unassembled WGS sequence"/>
</dbReference>
<name>A0A0D2CIG8_9EURO</name>
<dbReference type="HOGENOM" id="CLU_051118_3_2_1"/>
<keyword evidence="4" id="KW-1185">Reference proteome</keyword>
<keyword evidence="1" id="KW-0472">Membrane</keyword>
<dbReference type="EMBL" id="KN847042">
    <property type="protein sequence ID" value="KIW29935.1"/>
    <property type="molecule type" value="Genomic_DNA"/>
</dbReference>
<evidence type="ECO:0000259" key="2">
    <source>
        <dbReference type="Pfam" id="PF20237"/>
    </source>
</evidence>
<dbReference type="Pfam" id="PF20237">
    <property type="entry name" value="DUF6594"/>
    <property type="match status" value="1"/>
</dbReference>
<feature type="transmembrane region" description="Helical" evidence="1">
    <location>
        <begin position="289"/>
        <end position="306"/>
    </location>
</feature>
<organism evidence="3 4">
    <name type="scientific">Cladophialophora immunda</name>
    <dbReference type="NCBI Taxonomy" id="569365"/>
    <lineage>
        <taxon>Eukaryota</taxon>
        <taxon>Fungi</taxon>
        <taxon>Dikarya</taxon>
        <taxon>Ascomycota</taxon>
        <taxon>Pezizomycotina</taxon>
        <taxon>Eurotiomycetes</taxon>
        <taxon>Chaetothyriomycetidae</taxon>
        <taxon>Chaetothyriales</taxon>
        <taxon>Herpotrichiellaceae</taxon>
        <taxon>Cladophialophora</taxon>
    </lineage>
</organism>
<protein>
    <recommendedName>
        <fullName evidence="2">DUF6594 domain-containing protein</fullName>
    </recommendedName>
</protein>
<dbReference type="AlphaFoldDB" id="A0A0D2CIG8"/>
<dbReference type="STRING" id="569365.A0A0D2CIG8"/>
<sequence length="312" mass="35085">MDIETGLSEERAHRTRSRLLASRSWTSCARWLPAAGRRIPDKTRKIEDYPRGYPQFSALVAASDGFYICRRFSHIRARLLLLKQDRLSQLEKQLEQVDDEEPSPLFLGKSRLDANEQRRTVLAELETALADYDSFVERTSRFLQLKPASPGDVTSLKNWVDGTASLAREETEYLNRPRDLVNLASLGDSAMAKLEAWVETKMIRFYPGFRKLPLHEISRDPNVYIYSGSLVTHVSKAVLLFLVVALLLTPVLLCSAVESMALRIAFTVVANILTLSILTNLANSRTFELFVAGSTYCTLLVVFLSGSGPKQN</sequence>
<evidence type="ECO:0000313" key="3">
    <source>
        <dbReference type="EMBL" id="KIW29935.1"/>
    </source>
</evidence>
<keyword evidence="1" id="KW-0812">Transmembrane</keyword>
<reference evidence="3 4" key="1">
    <citation type="submission" date="2015-01" db="EMBL/GenBank/DDBJ databases">
        <title>The Genome Sequence of Cladophialophora immunda CBS83496.</title>
        <authorList>
            <consortium name="The Broad Institute Genomics Platform"/>
            <person name="Cuomo C."/>
            <person name="de Hoog S."/>
            <person name="Gorbushina A."/>
            <person name="Stielow B."/>
            <person name="Teixiera M."/>
            <person name="Abouelleil A."/>
            <person name="Chapman S.B."/>
            <person name="Priest M."/>
            <person name="Young S.K."/>
            <person name="Wortman J."/>
            <person name="Nusbaum C."/>
            <person name="Birren B."/>
        </authorList>
    </citation>
    <scope>NUCLEOTIDE SEQUENCE [LARGE SCALE GENOMIC DNA]</scope>
    <source>
        <strain evidence="3 4">CBS 83496</strain>
    </source>
</reference>
<dbReference type="RefSeq" id="XP_016250151.1">
    <property type="nucleotide sequence ID" value="XM_016392632.1"/>
</dbReference>
<dbReference type="GeneID" id="27344914"/>
<dbReference type="PANTHER" id="PTHR34502">
    <property type="entry name" value="DUF6594 DOMAIN-CONTAINING PROTEIN-RELATED"/>
    <property type="match status" value="1"/>
</dbReference>
<dbReference type="OrthoDB" id="5341582at2759"/>
<evidence type="ECO:0000256" key="1">
    <source>
        <dbReference type="SAM" id="Phobius"/>
    </source>
</evidence>
<dbReference type="PANTHER" id="PTHR34502:SF3">
    <property type="entry name" value="DUF6594 DOMAIN-CONTAINING PROTEIN"/>
    <property type="match status" value="1"/>
</dbReference>
<feature type="domain" description="DUF6594" evidence="2">
    <location>
        <begin position="53"/>
        <end position="301"/>
    </location>
</feature>
<feature type="transmembrane region" description="Helical" evidence="1">
    <location>
        <begin position="264"/>
        <end position="283"/>
    </location>
</feature>
<dbReference type="VEuPathDB" id="FungiDB:PV07_05720"/>
<dbReference type="InterPro" id="IPR046529">
    <property type="entry name" value="DUF6594"/>
</dbReference>
<feature type="transmembrane region" description="Helical" evidence="1">
    <location>
        <begin position="237"/>
        <end position="257"/>
    </location>
</feature>
<gene>
    <name evidence="3" type="ORF">PV07_05720</name>
</gene>
<evidence type="ECO:0000313" key="4">
    <source>
        <dbReference type="Proteomes" id="UP000054466"/>
    </source>
</evidence>